<dbReference type="InterPro" id="IPR023997">
    <property type="entry name" value="TonB-dep_OMP_SusC/RagA_CS"/>
</dbReference>
<dbReference type="NCBIfam" id="TIGR04057">
    <property type="entry name" value="SusC_RagA_signa"/>
    <property type="match status" value="1"/>
</dbReference>
<feature type="domain" description="TonB-dependent receptor plug" evidence="2">
    <location>
        <begin position="67"/>
        <end position="167"/>
    </location>
</feature>
<dbReference type="InterPro" id="IPR039426">
    <property type="entry name" value="TonB-dep_rcpt-like"/>
</dbReference>
<dbReference type="InterPro" id="IPR037066">
    <property type="entry name" value="Plug_dom_sf"/>
</dbReference>
<dbReference type="KEGG" id="rbc:BN938_1390"/>
<dbReference type="NCBIfam" id="TIGR04056">
    <property type="entry name" value="OMP_RagA_SusC"/>
    <property type="match status" value="1"/>
</dbReference>
<dbReference type="Proteomes" id="UP000027616">
    <property type="component" value="Chromosome I"/>
</dbReference>
<dbReference type="FunFam" id="2.170.130.10:FF:000003">
    <property type="entry name" value="SusC/RagA family TonB-linked outer membrane protein"/>
    <property type="match status" value="1"/>
</dbReference>
<accession>A0A060R817</accession>
<keyword evidence="1" id="KW-0998">Cell outer membrane</keyword>
<dbReference type="PATRIC" id="fig|1433126.3.peg.1374"/>
<dbReference type="SUPFAM" id="SSF56935">
    <property type="entry name" value="Porins"/>
    <property type="match status" value="1"/>
</dbReference>
<dbReference type="eggNOG" id="COG4206">
    <property type="taxonomic scope" value="Bacteria"/>
</dbReference>
<dbReference type="HOGENOM" id="CLU_004317_1_0_10"/>
<dbReference type="GO" id="GO:0009279">
    <property type="term" value="C:cell outer membrane"/>
    <property type="evidence" value="ECO:0007669"/>
    <property type="project" value="UniProtKB-SubCell"/>
</dbReference>
<evidence type="ECO:0000259" key="2">
    <source>
        <dbReference type="Pfam" id="PF07715"/>
    </source>
</evidence>
<evidence type="ECO:0000313" key="3">
    <source>
        <dbReference type="EMBL" id="CDN31477.1"/>
    </source>
</evidence>
<keyword evidence="4" id="KW-1185">Reference proteome</keyword>
<dbReference type="STRING" id="1433126.BN938_1390"/>
<dbReference type="EMBL" id="HG934468">
    <property type="protein sequence ID" value="CDN31477.1"/>
    <property type="molecule type" value="Genomic_DNA"/>
</dbReference>
<proteinExistence type="inferred from homology"/>
<sequence length="971" mass="107823">MVDTEGNYILHYTTQNPVIQVSFLGYKTHEEPIDNRAVINVELEEDVTKIDEVVVVAMGSQRKESVVGAISTLKVDNLVLPTVKLSTSLAGQLAGIISVHSDGEPGSGASFWIRGLSTFGANQSPLVLVDGVERSLDLVDIEDVDTFSILKDASATAVYGVRGANGVIVITTKQGYEGRPQINLRYELGMLTPMKRVQMVDSYQFADLVNESVGRKIYSDEAMRQFQMPHDAPGRDHNLYPNVDWIDRLFSRWANNQRVNLSVSGGGNIARYYVSGAYYNEGSIFRTTQSDYQNSLIYDRMNFRANIDLKVTPITEIGVKISNIFEKKNEPGAGNETVWGSAFETSPIAFPEYYTDNDGNWLAWSGPASNAGTNPYNELMNSGYEQNFWNQTQTTISITQKFGNAVPGLTAVANFSWDAWNSSFIKRHKNVDTYLARGIRDDEGQLVLDRTVIGSKSLGYEAGGGGSDGTSNYLEVLLRYQTQIGEKHNMSALFNYNQNILTYVSASDAEGSLPYKNQGVAARLTYDYENRYFMEFNAGYNGSENFAPGKRFGLFPAIAGGWIVSNEKFMESLSNVISFLKLRASWGKIGNDKIGGGRRFIYDGTIVGAGGYGWGKMGDSGSNGIAIGEFANPNVSWEESIKTNVGLEVNFLDNQLKLTGEYFYEQRNGIFLERASLPNISGVSSVPWVNVGRMRNEGFEGSLEFYKRVGEVNFAARGNFTYACNTLLNNDEPDWKYKYSNRIGKPLDQPFGLIAEGFFKDQADIDNSPVQAFSPVRVGDVKYRDINADGKIDEHDEVAIGYPSMPQIVYGFGISAQWKGLSLSLFFQGIANSSIFLSGAAIRSVMQLPSNSRVNFHEDIYTNVWRESRKDNGSALYPRISAGVTHENNNRTSTLWMRDRSFIRLKNAEVAYNLPQQWTKAIGLKNIRTYLSGTNLLTFSKFDLWDPESGGGQGQTYPLSTSITLGVQFTY</sequence>
<keyword evidence="1" id="KW-1134">Transmembrane beta strand</keyword>
<comment type="similarity">
    <text evidence="1">Belongs to the TonB-dependent receptor family.</text>
</comment>
<evidence type="ECO:0000313" key="4">
    <source>
        <dbReference type="Proteomes" id="UP000027616"/>
    </source>
</evidence>
<gene>
    <name evidence="3" type="ORF">BN938_1390</name>
</gene>
<dbReference type="InterPro" id="IPR012910">
    <property type="entry name" value="Plug_dom"/>
</dbReference>
<dbReference type="InterPro" id="IPR023996">
    <property type="entry name" value="TonB-dep_OMP_SusC/RagA"/>
</dbReference>
<dbReference type="AlphaFoldDB" id="A0A060R817"/>
<evidence type="ECO:0000256" key="1">
    <source>
        <dbReference type="PROSITE-ProRule" id="PRU01360"/>
    </source>
</evidence>
<keyword evidence="1" id="KW-0812">Transmembrane</keyword>
<dbReference type="Gene3D" id="2.170.130.10">
    <property type="entry name" value="TonB-dependent receptor, plug domain"/>
    <property type="match status" value="1"/>
</dbReference>
<organism evidence="3 4">
    <name type="scientific">Mucinivorans hirudinis</name>
    <dbReference type="NCBI Taxonomy" id="1433126"/>
    <lineage>
        <taxon>Bacteria</taxon>
        <taxon>Pseudomonadati</taxon>
        <taxon>Bacteroidota</taxon>
        <taxon>Bacteroidia</taxon>
        <taxon>Bacteroidales</taxon>
        <taxon>Rikenellaceae</taxon>
        <taxon>Mucinivorans</taxon>
    </lineage>
</organism>
<keyword evidence="1" id="KW-0472">Membrane</keyword>
<keyword evidence="1" id="KW-0813">Transport</keyword>
<protein>
    <submittedName>
        <fullName evidence="3">SusC/RagA family TonB-linked outer membrane protein</fullName>
    </submittedName>
</protein>
<dbReference type="Pfam" id="PF07715">
    <property type="entry name" value="Plug"/>
    <property type="match status" value="1"/>
</dbReference>
<comment type="subcellular location">
    <subcellularLocation>
        <location evidence="1">Cell outer membrane</location>
        <topology evidence="1">Multi-pass membrane protein</topology>
    </subcellularLocation>
</comment>
<name>A0A060R817_9BACT</name>
<reference evidence="3 4" key="1">
    <citation type="journal article" date="2015" name="Genome Announc.">
        <title>Complete Genome Sequence of the Novel Leech Symbiont Mucinivorans hirudinis M3T.</title>
        <authorList>
            <person name="Nelson M.C."/>
            <person name="Bomar L."/>
            <person name="Graf J."/>
        </authorList>
    </citation>
    <scope>NUCLEOTIDE SEQUENCE [LARGE SCALE GENOMIC DNA]</scope>
    <source>
        <strain evidence="4">M3</strain>
    </source>
</reference>
<dbReference type="PROSITE" id="PS52016">
    <property type="entry name" value="TONB_DEPENDENT_REC_3"/>
    <property type="match status" value="1"/>
</dbReference>